<keyword evidence="1 6" id="KW-0963">Cytoplasm</keyword>
<dbReference type="InterPro" id="IPR011114">
    <property type="entry name" value="RuvA_C"/>
</dbReference>
<dbReference type="InterPro" id="IPR012340">
    <property type="entry name" value="NA-bd_OB-fold"/>
</dbReference>
<keyword evidence="5 6" id="KW-0234">DNA repair</keyword>
<comment type="caution">
    <text evidence="6">Lacks conserved residue(s) required for the propagation of feature annotation.</text>
</comment>
<name>A0A176K0R0_9BACT</name>
<evidence type="ECO:0000256" key="6">
    <source>
        <dbReference type="HAMAP-Rule" id="MF_00031"/>
    </source>
</evidence>
<evidence type="ECO:0000256" key="5">
    <source>
        <dbReference type="ARBA" id="ARBA00023204"/>
    </source>
</evidence>
<keyword evidence="3 6" id="KW-0238">DNA-binding</keyword>
<dbReference type="EMBL" id="JFHK01000017">
    <property type="protein sequence ID" value="OAA29765.1"/>
    <property type="molecule type" value="Genomic_DNA"/>
</dbReference>
<proteinExistence type="inferred from homology"/>
<comment type="subcellular location">
    <subcellularLocation>
        <location evidence="6">Cytoplasm</location>
    </subcellularLocation>
</comment>
<dbReference type="InterPro" id="IPR010994">
    <property type="entry name" value="RuvA_2-like"/>
</dbReference>
<feature type="domain" description="Helix-hairpin-helix DNA-binding motif class 1" evidence="7">
    <location>
        <begin position="108"/>
        <end position="127"/>
    </location>
</feature>
<comment type="caution">
    <text evidence="8">The sequence shown here is derived from an EMBL/GenBank/DDBJ whole genome shotgun (WGS) entry which is preliminary data.</text>
</comment>
<dbReference type="Pfam" id="PF01330">
    <property type="entry name" value="RuvA_N"/>
    <property type="match status" value="1"/>
</dbReference>
<feature type="region of interest" description="Domain III" evidence="6">
    <location>
        <begin position="148"/>
        <end position="193"/>
    </location>
</feature>
<dbReference type="GO" id="GO:0005737">
    <property type="term" value="C:cytoplasm"/>
    <property type="evidence" value="ECO:0007669"/>
    <property type="project" value="UniProtKB-SubCell"/>
</dbReference>
<dbReference type="Gene3D" id="1.10.8.10">
    <property type="entry name" value="DNA helicase RuvA subunit, C-terminal domain"/>
    <property type="match status" value="1"/>
</dbReference>
<accession>A0A176K0R0</accession>
<keyword evidence="9" id="KW-1185">Reference proteome</keyword>
<dbReference type="InterPro" id="IPR000085">
    <property type="entry name" value="RuvA"/>
</dbReference>
<gene>
    <name evidence="6" type="primary">ruvA</name>
    <name evidence="8" type="ORF">AT15_01650</name>
</gene>
<evidence type="ECO:0000256" key="2">
    <source>
        <dbReference type="ARBA" id="ARBA00022763"/>
    </source>
</evidence>
<dbReference type="Gene3D" id="1.10.150.20">
    <property type="entry name" value="5' to 3' exonuclease, C-terminal subdomain"/>
    <property type="match status" value="1"/>
</dbReference>
<keyword evidence="2 6" id="KW-0227">DNA damage</keyword>
<feature type="domain" description="Helix-hairpin-helix DNA-binding motif class 1" evidence="7">
    <location>
        <begin position="73"/>
        <end position="92"/>
    </location>
</feature>
<dbReference type="OrthoDB" id="5293449at2"/>
<dbReference type="GO" id="GO:0006310">
    <property type="term" value="P:DNA recombination"/>
    <property type="evidence" value="ECO:0007669"/>
    <property type="project" value="UniProtKB-UniRule"/>
</dbReference>
<evidence type="ECO:0000256" key="1">
    <source>
        <dbReference type="ARBA" id="ARBA00022490"/>
    </source>
</evidence>
<evidence type="ECO:0000259" key="7">
    <source>
        <dbReference type="SMART" id="SM00278"/>
    </source>
</evidence>
<dbReference type="Gene3D" id="2.40.50.140">
    <property type="entry name" value="Nucleic acid-binding proteins"/>
    <property type="match status" value="1"/>
</dbReference>
<dbReference type="InterPro" id="IPR003583">
    <property type="entry name" value="Hlx-hairpin-Hlx_DNA-bd_motif"/>
</dbReference>
<dbReference type="NCBIfam" id="TIGR00084">
    <property type="entry name" value="ruvA"/>
    <property type="match status" value="1"/>
</dbReference>
<dbReference type="Pfam" id="PF07499">
    <property type="entry name" value="RuvA_C"/>
    <property type="match status" value="1"/>
</dbReference>
<reference evidence="8 9" key="1">
    <citation type="submission" date="2014-02" db="EMBL/GenBank/DDBJ databases">
        <title>Kosmotoga genome sequencing.</title>
        <authorList>
            <person name="Pollo S.M."/>
            <person name="Charchuk R."/>
            <person name="Nesbo C.L."/>
        </authorList>
    </citation>
    <scope>NUCLEOTIDE SEQUENCE [LARGE SCALE GENOMIC DNA]</scope>
    <source>
        <strain evidence="8 9">S304</strain>
    </source>
</reference>
<evidence type="ECO:0000313" key="9">
    <source>
        <dbReference type="Proteomes" id="UP000077339"/>
    </source>
</evidence>
<feature type="region of interest" description="Domain II" evidence="6">
    <location>
        <begin position="65"/>
        <end position="142"/>
    </location>
</feature>
<dbReference type="GO" id="GO:0048476">
    <property type="term" value="C:Holliday junction resolvase complex"/>
    <property type="evidence" value="ECO:0007669"/>
    <property type="project" value="UniProtKB-UniRule"/>
</dbReference>
<dbReference type="GO" id="GO:0000400">
    <property type="term" value="F:four-way junction DNA binding"/>
    <property type="evidence" value="ECO:0007669"/>
    <property type="project" value="UniProtKB-UniRule"/>
</dbReference>
<comment type="subunit">
    <text evidence="6">Homotetramer. Forms an RuvA(8)-RuvB(12)-Holliday junction (HJ) complex. HJ DNA is sandwiched between 2 RuvA tetramers; dsDNA enters through RuvA and exits via RuvB. An RuvB hexamer assembles on each DNA strand where it exits the tetramer. Each RuvB hexamer is contacted by two RuvA subunits (via domain III) on 2 adjacent RuvB subunits; this complex drives branch migration. In the full resolvosome a probable DNA-RuvA(4)-RuvB(12)-RuvC(2) complex forms which resolves the HJ.</text>
</comment>
<keyword evidence="4 6" id="KW-0233">DNA recombination</keyword>
<dbReference type="InterPro" id="IPR036267">
    <property type="entry name" value="RuvA_C_sf"/>
</dbReference>
<evidence type="ECO:0000313" key="8">
    <source>
        <dbReference type="EMBL" id="OAA29765.1"/>
    </source>
</evidence>
<dbReference type="InterPro" id="IPR013849">
    <property type="entry name" value="DNA_helicase_Holl-junc_RuvA_I"/>
</dbReference>
<feature type="region of interest" description="Domain I" evidence="6">
    <location>
        <begin position="1"/>
        <end position="64"/>
    </location>
</feature>
<dbReference type="SUPFAM" id="SSF46929">
    <property type="entry name" value="DNA helicase RuvA subunit, C-terminal domain"/>
    <property type="match status" value="1"/>
</dbReference>
<dbReference type="HAMAP" id="MF_00031">
    <property type="entry name" value="DNA_HJ_migration_RuvA"/>
    <property type="match status" value="1"/>
</dbReference>
<evidence type="ECO:0000256" key="3">
    <source>
        <dbReference type="ARBA" id="ARBA00023125"/>
    </source>
</evidence>
<dbReference type="SUPFAM" id="SSF47781">
    <property type="entry name" value="RuvA domain 2-like"/>
    <property type="match status" value="1"/>
</dbReference>
<sequence>MLEGLEGIVKRINENYVLVKAGFFTFGLNCPISTVERLKVGEHCDFLIYMSFPQDKAPELFGFLTDEEYEVFSALIKVNKIGPKLALKILSGTKPNTLKSLIATRNLEGLSHLPGLGKKTAERLIAEIGHLFEGEFESGTSEMKDPRVEDAVNALVSLGFDRRLTLKTISKVMKEFPDLDTSELIKESLKKIR</sequence>
<dbReference type="RefSeq" id="WP_068348038.1">
    <property type="nucleotide sequence ID" value="NZ_JFHK01000017.1"/>
</dbReference>
<dbReference type="CDD" id="cd14332">
    <property type="entry name" value="UBA_RuvA_C"/>
    <property type="match status" value="1"/>
</dbReference>
<dbReference type="PATRIC" id="fig|1453497.3.peg.332"/>
<dbReference type="GO" id="GO:0009378">
    <property type="term" value="F:four-way junction helicase activity"/>
    <property type="evidence" value="ECO:0007669"/>
    <property type="project" value="InterPro"/>
</dbReference>
<dbReference type="Pfam" id="PF14520">
    <property type="entry name" value="HHH_5"/>
    <property type="match status" value="1"/>
</dbReference>
<protein>
    <recommendedName>
        <fullName evidence="6">Holliday junction branch migration complex subunit RuvA</fullName>
    </recommendedName>
</protein>
<dbReference type="GO" id="GO:0009379">
    <property type="term" value="C:Holliday junction helicase complex"/>
    <property type="evidence" value="ECO:0007669"/>
    <property type="project" value="InterPro"/>
</dbReference>
<organism evidence="8 9">
    <name type="scientific">Kosmotoga arenicorallina S304</name>
    <dbReference type="NCBI Taxonomy" id="1453497"/>
    <lineage>
        <taxon>Bacteria</taxon>
        <taxon>Thermotogati</taxon>
        <taxon>Thermotogota</taxon>
        <taxon>Thermotogae</taxon>
        <taxon>Kosmotogales</taxon>
        <taxon>Kosmotogaceae</taxon>
        <taxon>Kosmotoga</taxon>
    </lineage>
</organism>
<dbReference type="AlphaFoldDB" id="A0A176K0R0"/>
<comment type="domain">
    <text evidence="6">Has three domains with a flexible linker between the domains II and III and assumes an 'L' shape. Domain III is highly mobile and contacts RuvB.</text>
</comment>
<dbReference type="GO" id="GO:0006281">
    <property type="term" value="P:DNA repair"/>
    <property type="evidence" value="ECO:0007669"/>
    <property type="project" value="UniProtKB-UniRule"/>
</dbReference>
<dbReference type="STRING" id="1453497.AT15_01650"/>
<dbReference type="Proteomes" id="UP000077339">
    <property type="component" value="Unassembled WGS sequence"/>
</dbReference>
<evidence type="ECO:0000256" key="4">
    <source>
        <dbReference type="ARBA" id="ARBA00023172"/>
    </source>
</evidence>
<comment type="function">
    <text evidence="6">The RuvA-RuvB-RuvC complex processes Holliday junction (HJ) DNA during genetic recombination and DNA repair, while the RuvA-RuvB complex plays an important role in the rescue of blocked DNA replication forks via replication fork reversal (RFR). RuvA specifically binds to HJ cruciform DNA, conferring on it an open structure. The RuvB hexamer acts as an ATP-dependent pump, pulling dsDNA into and through the RuvAB complex. HJ branch migration allows RuvC to scan DNA until it finds its consensus sequence, where it cleaves and resolves the cruciform DNA.</text>
</comment>
<comment type="similarity">
    <text evidence="6">Belongs to the RuvA family.</text>
</comment>
<dbReference type="SMART" id="SM00278">
    <property type="entry name" value="HhH1"/>
    <property type="match status" value="2"/>
</dbReference>
<dbReference type="GO" id="GO:0005524">
    <property type="term" value="F:ATP binding"/>
    <property type="evidence" value="ECO:0007669"/>
    <property type="project" value="InterPro"/>
</dbReference>